<evidence type="ECO:0000313" key="1">
    <source>
        <dbReference type="EMBL" id="ROU10102.1"/>
    </source>
</evidence>
<proteinExistence type="predicted"/>
<evidence type="ECO:0000313" key="2">
    <source>
        <dbReference type="Proteomes" id="UP000268051"/>
    </source>
</evidence>
<gene>
    <name evidence="1" type="ORF">EB837_22585</name>
</gene>
<sequence>MLNSKYTSVSIMMPYQGSSTRMPHVQKVVIQVVLTTPIFRFSLPISQLMAKAIPVRGATFKKPA</sequence>
<name>A0A3N2RRG5_9ENTR</name>
<accession>A0A3N2RRG5</accession>
<dbReference type="AlphaFoldDB" id="A0A3N2RRG5"/>
<dbReference type="Proteomes" id="UP000268051">
    <property type="component" value="Unassembled WGS sequence"/>
</dbReference>
<dbReference type="EMBL" id="RHFN01000034">
    <property type="protein sequence ID" value="ROU10102.1"/>
    <property type="molecule type" value="Genomic_DNA"/>
</dbReference>
<reference evidence="1 2" key="1">
    <citation type="submission" date="2018-10" db="EMBL/GenBank/DDBJ databases">
        <title>Horizontal transference of carbapenem resistance between Klebsiella pneumoniae and Kluyvera ascorbata during abdominal infection: a case report.</title>
        <authorList>
            <person name="Raro O.H.F."/>
            <person name="Lima-Morales D."/>
            <person name="Barth A.L."/>
            <person name="Paim T.G.S."/>
            <person name="Mott M.P."/>
            <person name="Riche C.V.W."/>
            <person name="Teixeira U.F."/>
            <person name="Waechter F."/>
            <person name="Dias C.A.G."/>
        </authorList>
    </citation>
    <scope>NUCLEOTIDE SEQUENCE [LARGE SCALE GENOMIC DNA]</scope>
    <source>
        <strain evidence="1 2">OT2</strain>
    </source>
</reference>
<protein>
    <submittedName>
        <fullName evidence="1">Uncharacterized protein</fullName>
    </submittedName>
</protein>
<organism evidence="1 2">
    <name type="scientific">Kluyvera ascorbata</name>
    <dbReference type="NCBI Taxonomy" id="51288"/>
    <lineage>
        <taxon>Bacteria</taxon>
        <taxon>Pseudomonadati</taxon>
        <taxon>Pseudomonadota</taxon>
        <taxon>Gammaproteobacteria</taxon>
        <taxon>Enterobacterales</taxon>
        <taxon>Enterobacteriaceae</taxon>
        <taxon>Kluyvera</taxon>
    </lineage>
</organism>
<comment type="caution">
    <text evidence="1">The sequence shown here is derived from an EMBL/GenBank/DDBJ whole genome shotgun (WGS) entry which is preliminary data.</text>
</comment>